<evidence type="ECO:0000313" key="4">
    <source>
        <dbReference type="Proteomes" id="UP000800036"/>
    </source>
</evidence>
<name>A0A6A5VVN6_9PLEO</name>
<dbReference type="HAMAP" id="MF_00795">
    <property type="entry name" value="CutC"/>
    <property type="match status" value="1"/>
</dbReference>
<reference evidence="3" key="1">
    <citation type="journal article" date="2020" name="Stud. Mycol.">
        <title>101 Dothideomycetes genomes: a test case for predicting lifestyles and emergence of pathogens.</title>
        <authorList>
            <person name="Haridas S."/>
            <person name="Albert R."/>
            <person name="Binder M."/>
            <person name="Bloem J."/>
            <person name="Labutti K."/>
            <person name="Salamov A."/>
            <person name="Andreopoulos B."/>
            <person name="Baker S."/>
            <person name="Barry K."/>
            <person name="Bills G."/>
            <person name="Bluhm B."/>
            <person name="Cannon C."/>
            <person name="Castanera R."/>
            <person name="Culley D."/>
            <person name="Daum C."/>
            <person name="Ezra D."/>
            <person name="Gonzalez J."/>
            <person name="Henrissat B."/>
            <person name="Kuo A."/>
            <person name="Liang C."/>
            <person name="Lipzen A."/>
            <person name="Lutzoni F."/>
            <person name="Magnuson J."/>
            <person name="Mondo S."/>
            <person name="Nolan M."/>
            <person name="Ohm R."/>
            <person name="Pangilinan J."/>
            <person name="Park H.-J."/>
            <person name="Ramirez L."/>
            <person name="Alfaro M."/>
            <person name="Sun H."/>
            <person name="Tritt A."/>
            <person name="Yoshinaga Y."/>
            <person name="Zwiers L.-H."/>
            <person name="Turgeon B."/>
            <person name="Goodwin S."/>
            <person name="Spatafora J."/>
            <person name="Crous P."/>
            <person name="Grigoriev I."/>
        </authorList>
    </citation>
    <scope>NUCLEOTIDE SEQUENCE</scope>
    <source>
        <strain evidence="3">CBS 107.79</strain>
    </source>
</reference>
<dbReference type="Pfam" id="PF03932">
    <property type="entry name" value="CutC"/>
    <property type="match status" value="1"/>
</dbReference>
<gene>
    <name evidence="3" type="ORF">BU23DRAFT_637107</name>
</gene>
<sequence>MLEIACFNAAAAIAAAEAGADRIELCADYAAGGVTPSLDALAEIRAATAKPVNVMIRPRPGDFVYTPLEFTRMKLDIRNFKSHASGFVFGILDANNRIDEARNRELIEMAAPLPCTFHRAFDQLSDHTEGTETLIRCGFASILTSGGKADAAAGSAQVAQLQREFGARTTFILGGGVRSTNIAALRQQTNVPWFHSAAITQPGENVDEEEVTKLQSILNND</sequence>
<dbReference type="EMBL" id="ML976657">
    <property type="protein sequence ID" value="KAF1979802.1"/>
    <property type="molecule type" value="Genomic_DNA"/>
</dbReference>
<evidence type="ECO:0000256" key="1">
    <source>
        <dbReference type="ARBA" id="ARBA00007768"/>
    </source>
</evidence>
<dbReference type="PANTHER" id="PTHR12598:SF0">
    <property type="entry name" value="COPPER HOMEOSTASIS PROTEIN CUTC HOMOLOG"/>
    <property type="match status" value="1"/>
</dbReference>
<dbReference type="GO" id="GO:0005507">
    <property type="term" value="F:copper ion binding"/>
    <property type="evidence" value="ECO:0007669"/>
    <property type="project" value="TreeGrafter"/>
</dbReference>
<protein>
    <recommendedName>
        <fullName evidence="2">Copper homeostasis protein cutC homolog</fullName>
    </recommendedName>
</protein>
<comment type="similarity">
    <text evidence="1">Belongs to the CutC family.</text>
</comment>
<evidence type="ECO:0000313" key="3">
    <source>
        <dbReference type="EMBL" id="KAF1979802.1"/>
    </source>
</evidence>
<dbReference type="InterPro" id="IPR005627">
    <property type="entry name" value="CutC-like"/>
</dbReference>
<dbReference type="Gene3D" id="3.20.20.380">
    <property type="entry name" value="Copper homeostasis (CutC) domain"/>
    <property type="match status" value="1"/>
</dbReference>
<accession>A0A6A5VVN6</accession>
<organism evidence="3 4">
    <name type="scientific">Bimuria novae-zelandiae CBS 107.79</name>
    <dbReference type="NCBI Taxonomy" id="1447943"/>
    <lineage>
        <taxon>Eukaryota</taxon>
        <taxon>Fungi</taxon>
        <taxon>Dikarya</taxon>
        <taxon>Ascomycota</taxon>
        <taxon>Pezizomycotina</taxon>
        <taxon>Dothideomycetes</taxon>
        <taxon>Pleosporomycetidae</taxon>
        <taxon>Pleosporales</taxon>
        <taxon>Massarineae</taxon>
        <taxon>Didymosphaeriaceae</taxon>
        <taxon>Bimuria</taxon>
    </lineage>
</organism>
<dbReference type="PANTHER" id="PTHR12598">
    <property type="entry name" value="COPPER HOMEOSTASIS PROTEIN CUTC"/>
    <property type="match status" value="1"/>
</dbReference>
<dbReference type="SUPFAM" id="SSF110395">
    <property type="entry name" value="CutC-like"/>
    <property type="match status" value="1"/>
</dbReference>
<keyword evidence="4" id="KW-1185">Reference proteome</keyword>
<evidence type="ECO:0000256" key="2">
    <source>
        <dbReference type="ARBA" id="ARBA00019014"/>
    </source>
</evidence>
<dbReference type="AlphaFoldDB" id="A0A6A5VVN6"/>
<dbReference type="Proteomes" id="UP000800036">
    <property type="component" value="Unassembled WGS sequence"/>
</dbReference>
<dbReference type="InterPro" id="IPR036822">
    <property type="entry name" value="CutC-like_dom_sf"/>
</dbReference>
<proteinExistence type="inferred from homology"/>
<dbReference type="OrthoDB" id="7392499at2759"/>